<evidence type="ECO:0000259" key="6">
    <source>
        <dbReference type="SMART" id="SM00900"/>
    </source>
</evidence>
<dbReference type="GO" id="GO:0010181">
    <property type="term" value="F:FMN binding"/>
    <property type="evidence" value="ECO:0007669"/>
    <property type="project" value="InterPro"/>
</dbReference>
<dbReference type="RefSeq" id="WP_173955288.1">
    <property type="nucleotide sequence ID" value="NZ_CP028942.1"/>
</dbReference>
<evidence type="ECO:0000313" key="7">
    <source>
        <dbReference type="EMBL" id="QKM64246.1"/>
    </source>
</evidence>
<keyword evidence="8" id="KW-1185">Reference proteome</keyword>
<dbReference type="GO" id="GO:0005886">
    <property type="term" value="C:plasma membrane"/>
    <property type="evidence" value="ECO:0007669"/>
    <property type="project" value="InterPro"/>
</dbReference>
<accession>A0A6M9Q2D9</accession>
<evidence type="ECO:0000256" key="4">
    <source>
        <dbReference type="ARBA" id="ARBA00022643"/>
    </source>
</evidence>
<evidence type="ECO:0000313" key="8">
    <source>
        <dbReference type="Proteomes" id="UP000503312"/>
    </source>
</evidence>
<dbReference type="PANTHER" id="PTHR36118">
    <property type="entry name" value="ION-TRANSLOCATING OXIDOREDUCTASE COMPLEX SUBUNIT G"/>
    <property type="match status" value="1"/>
</dbReference>
<keyword evidence="2" id="KW-0597">Phosphoprotein</keyword>
<dbReference type="InterPro" id="IPR010209">
    <property type="entry name" value="Ion_transpt_RnfG/RsxG"/>
</dbReference>
<sequence>MKWNPNPLIAITGITLVGAPIYAHAKIYVSAEQAQKLIFPNKQFTKYPIVLSEDIQDKMQSASSVRHPFKGDRTWKAADGSYFIVDEVVGKHEMITYAVGIAPNGTVQGIEIMEYVESYGYEVAEDSWRKQFVGKTAEDPLKLKKDIQNISGATLSCKHLTDGVKRVMVMYELALKPKSK</sequence>
<dbReference type="EMBL" id="CP028942">
    <property type="protein sequence ID" value="QKM64246.1"/>
    <property type="molecule type" value="Genomic_DNA"/>
</dbReference>
<reference evidence="7 8" key="1">
    <citation type="submission" date="2018-04" db="EMBL/GenBank/DDBJ databases">
        <title>Polynucleobacter sp. UH21B genome.</title>
        <authorList>
            <person name="Hahn M.W."/>
        </authorList>
    </citation>
    <scope>NUCLEOTIDE SEQUENCE [LARGE SCALE GENOMIC DNA]</scope>
    <source>
        <strain evidence="7 8">MWH-UH21B</strain>
    </source>
</reference>
<evidence type="ECO:0000256" key="5">
    <source>
        <dbReference type="ARBA" id="ARBA00022982"/>
    </source>
</evidence>
<evidence type="ECO:0000256" key="1">
    <source>
        <dbReference type="ARBA" id="ARBA00022448"/>
    </source>
</evidence>
<dbReference type="PANTHER" id="PTHR36118:SF1">
    <property type="entry name" value="ION-TRANSLOCATING OXIDOREDUCTASE COMPLEX SUBUNIT G"/>
    <property type="match status" value="1"/>
</dbReference>
<dbReference type="GO" id="GO:0022900">
    <property type="term" value="P:electron transport chain"/>
    <property type="evidence" value="ECO:0007669"/>
    <property type="project" value="InterPro"/>
</dbReference>
<keyword evidence="5" id="KW-0249">Electron transport</keyword>
<name>A0A6M9Q2D9_9BURK</name>
<dbReference type="Proteomes" id="UP000503312">
    <property type="component" value="Chromosome"/>
</dbReference>
<keyword evidence="4" id="KW-0288">FMN</keyword>
<organism evidence="7 8">
    <name type="scientific">Polynucleobacter tropicus</name>
    <dbReference type="NCBI Taxonomy" id="1743174"/>
    <lineage>
        <taxon>Bacteria</taxon>
        <taxon>Pseudomonadati</taxon>
        <taxon>Pseudomonadota</taxon>
        <taxon>Betaproteobacteria</taxon>
        <taxon>Burkholderiales</taxon>
        <taxon>Burkholderiaceae</taxon>
        <taxon>Polynucleobacter</taxon>
    </lineage>
</organism>
<dbReference type="GO" id="GO:0009055">
    <property type="term" value="F:electron transfer activity"/>
    <property type="evidence" value="ECO:0007669"/>
    <property type="project" value="InterPro"/>
</dbReference>
<protein>
    <submittedName>
        <fullName evidence="7">FMN-binding protein</fullName>
    </submittedName>
</protein>
<keyword evidence="1" id="KW-0813">Transport</keyword>
<dbReference type="AlphaFoldDB" id="A0A6M9Q2D9"/>
<dbReference type="SMART" id="SM00900">
    <property type="entry name" value="FMN_bind"/>
    <property type="match status" value="1"/>
</dbReference>
<gene>
    <name evidence="7" type="ORF">DCO17_02765</name>
</gene>
<proteinExistence type="predicted"/>
<dbReference type="Pfam" id="PF04205">
    <property type="entry name" value="FMN_bind"/>
    <property type="match status" value="1"/>
</dbReference>
<keyword evidence="3" id="KW-0285">Flavoprotein</keyword>
<evidence type="ECO:0000256" key="2">
    <source>
        <dbReference type="ARBA" id="ARBA00022553"/>
    </source>
</evidence>
<dbReference type="KEGG" id="ptrp:DCO17_02765"/>
<dbReference type="InterPro" id="IPR007329">
    <property type="entry name" value="FMN-bd"/>
</dbReference>
<evidence type="ECO:0000256" key="3">
    <source>
        <dbReference type="ARBA" id="ARBA00022630"/>
    </source>
</evidence>
<feature type="domain" description="FMN-binding" evidence="6">
    <location>
        <begin position="90"/>
        <end position="171"/>
    </location>
</feature>